<evidence type="ECO:0000256" key="3">
    <source>
        <dbReference type="ARBA" id="ARBA00022833"/>
    </source>
</evidence>
<dbReference type="InterPro" id="IPR000679">
    <property type="entry name" value="Znf_GATA"/>
</dbReference>
<evidence type="ECO:0000256" key="5">
    <source>
        <dbReference type="ARBA" id="ARBA00023163"/>
    </source>
</evidence>
<dbReference type="AlphaFoldDB" id="A0A8H3YEW0"/>
<feature type="compositionally biased region" description="Basic and acidic residues" evidence="7">
    <location>
        <begin position="47"/>
        <end position="60"/>
    </location>
</feature>
<feature type="compositionally biased region" description="Polar residues" evidence="7">
    <location>
        <begin position="10"/>
        <end position="19"/>
    </location>
</feature>
<reference evidence="9" key="1">
    <citation type="submission" date="2020-07" db="EMBL/GenBank/DDBJ databases">
        <title>Draft Genome Sequence of a Deep-Sea Yeast, Naganishia (Cryptococcus) liquefaciens strain N6.</title>
        <authorList>
            <person name="Han Y.W."/>
            <person name="Kajitani R."/>
            <person name="Morimoto H."/>
            <person name="Parhat M."/>
            <person name="Tsubouchi H."/>
            <person name="Bakenova O."/>
            <person name="Ogata M."/>
            <person name="Argunhan B."/>
            <person name="Aoki R."/>
            <person name="Kajiwara S."/>
            <person name="Itoh T."/>
            <person name="Iwasaki H."/>
        </authorList>
    </citation>
    <scope>NUCLEOTIDE SEQUENCE</scope>
    <source>
        <strain evidence="9">N6</strain>
    </source>
</reference>
<dbReference type="Pfam" id="PF00320">
    <property type="entry name" value="GATA"/>
    <property type="match status" value="1"/>
</dbReference>
<keyword evidence="5" id="KW-0804">Transcription</keyword>
<dbReference type="OrthoDB" id="2162994at2759"/>
<protein>
    <recommendedName>
        <fullName evidence="8">GATA-type domain-containing protein</fullName>
    </recommendedName>
</protein>
<feature type="region of interest" description="Disordered" evidence="7">
    <location>
        <begin position="1"/>
        <end position="178"/>
    </location>
</feature>
<feature type="compositionally biased region" description="Low complexity" evidence="7">
    <location>
        <begin position="782"/>
        <end position="822"/>
    </location>
</feature>
<proteinExistence type="predicted"/>
<dbReference type="InterPro" id="IPR013088">
    <property type="entry name" value="Znf_NHR/GATA"/>
</dbReference>
<dbReference type="GO" id="GO:0006355">
    <property type="term" value="P:regulation of DNA-templated transcription"/>
    <property type="evidence" value="ECO:0007669"/>
    <property type="project" value="InterPro"/>
</dbReference>
<dbReference type="SMART" id="SM00401">
    <property type="entry name" value="ZnF_GATA"/>
    <property type="match status" value="1"/>
</dbReference>
<evidence type="ECO:0000256" key="2">
    <source>
        <dbReference type="ARBA" id="ARBA00022771"/>
    </source>
</evidence>
<dbReference type="SUPFAM" id="SSF57716">
    <property type="entry name" value="Glucocorticoid receptor-like (DNA-binding domain)"/>
    <property type="match status" value="1"/>
</dbReference>
<dbReference type="PANTHER" id="PTHR47172">
    <property type="entry name" value="OS01G0976800 PROTEIN"/>
    <property type="match status" value="1"/>
</dbReference>
<dbReference type="GO" id="GO:0008270">
    <property type="term" value="F:zinc ion binding"/>
    <property type="evidence" value="ECO:0007669"/>
    <property type="project" value="UniProtKB-KW"/>
</dbReference>
<dbReference type="GO" id="GO:0043565">
    <property type="term" value="F:sequence-specific DNA binding"/>
    <property type="evidence" value="ECO:0007669"/>
    <property type="project" value="InterPro"/>
</dbReference>
<evidence type="ECO:0000313" key="9">
    <source>
        <dbReference type="EMBL" id="GHJ85106.1"/>
    </source>
</evidence>
<keyword evidence="10" id="KW-1185">Reference proteome</keyword>
<dbReference type="CDD" id="cd00202">
    <property type="entry name" value="ZnF_GATA"/>
    <property type="match status" value="1"/>
</dbReference>
<feature type="compositionally biased region" description="Basic and acidic residues" evidence="7">
    <location>
        <begin position="115"/>
        <end position="130"/>
    </location>
</feature>
<dbReference type="EMBL" id="BLZA01000010">
    <property type="protein sequence ID" value="GHJ85106.1"/>
    <property type="molecule type" value="Genomic_DNA"/>
</dbReference>
<feature type="compositionally biased region" description="Low complexity" evidence="7">
    <location>
        <begin position="79"/>
        <end position="99"/>
    </location>
</feature>
<feature type="region of interest" description="Disordered" evidence="7">
    <location>
        <begin position="578"/>
        <end position="609"/>
    </location>
</feature>
<organism evidence="9 10">
    <name type="scientific">Naganishia liquefaciens</name>
    <dbReference type="NCBI Taxonomy" id="104408"/>
    <lineage>
        <taxon>Eukaryota</taxon>
        <taxon>Fungi</taxon>
        <taxon>Dikarya</taxon>
        <taxon>Basidiomycota</taxon>
        <taxon>Agaricomycotina</taxon>
        <taxon>Tremellomycetes</taxon>
        <taxon>Filobasidiales</taxon>
        <taxon>Filobasidiaceae</taxon>
        <taxon>Naganishia</taxon>
    </lineage>
</organism>
<evidence type="ECO:0000256" key="6">
    <source>
        <dbReference type="PROSITE-ProRule" id="PRU00094"/>
    </source>
</evidence>
<evidence type="ECO:0000256" key="1">
    <source>
        <dbReference type="ARBA" id="ARBA00022723"/>
    </source>
</evidence>
<dbReference type="Proteomes" id="UP000620104">
    <property type="component" value="Unassembled WGS sequence"/>
</dbReference>
<evidence type="ECO:0000313" key="10">
    <source>
        <dbReference type="Proteomes" id="UP000620104"/>
    </source>
</evidence>
<accession>A0A8H3YEW0</accession>
<keyword evidence="3" id="KW-0862">Zinc</keyword>
<feature type="domain" description="GATA-type" evidence="8">
    <location>
        <begin position="733"/>
        <end position="761"/>
    </location>
</feature>
<evidence type="ECO:0000259" key="8">
    <source>
        <dbReference type="PROSITE" id="PS50114"/>
    </source>
</evidence>
<feature type="region of interest" description="Disordered" evidence="7">
    <location>
        <begin position="629"/>
        <end position="664"/>
    </location>
</feature>
<keyword evidence="1" id="KW-0479">Metal-binding</keyword>
<comment type="caution">
    <text evidence="9">The sequence shown here is derived from an EMBL/GenBank/DDBJ whole genome shotgun (WGS) entry which is preliminary data.</text>
</comment>
<evidence type="ECO:0000256" key="7">
    <source>
        <dbReference type="SAM" id="MobiDB-lite"/>
    </source>
</evidence>
<dbReference type="PROSITE" id="PS50114">
    <property type="entry name" value="GATA_ZN_FINGER_2"/>
    <property type="match status" value="1"/>
</dbReference>
<feature type="compositionally biased region" description="Polar residues" evidence="7">
    <location>
        <begin position="830"/>
        <end position="840"/>
    </location>
</feature>
<dbReference type="Gene3D" id="3.30.50.10">
    <property type="entry name" value="Erythroid Transcription Factor GATA-1, subunit A"/>
    <property type="match status" value="1"/>
</dbReference>
<keyword evidence="4" id="KW-0805">Transcription regulation</keyword>
<gene>
    <name evidence="9" type="ORF">NliqN6_1508</name>
</gene>
<feature type="compositionally biased region" description="Low complexity" evidence="7">
    <location>
        <begin position="159"/>
        <end position="174"/>
    </location>
</feature>
<dbReference type="PANTHER" id="PTHR47172:SF24">
    <property type="entry name" value="GATA ZINC FINGER DOMAIN-CONTAINING PROTEIN 14-RELATED"/>
    <property type="match status" value="1"/>
</dbReference>
<name>A0A8H3YEW0_9TREE</name>
<feature type="compositionally biased region" description="Polar residues" evidence="7">
    <location>
        <begin position="597"/>
        <end position="609"/>
    </location>
</feature>
<keyword evidence="2 6" id="KW-0863">Zinc-finger</keyword>
<feature type="region of interest" description="Disordered" evidence="7">
    <location>
        <begin position="767"/>
        <end position="840"/>
    </location>
</feature>
<evidence type="ECO:0000256" key="4">
    <source>
        <dbReference type="ARBA" id="ARBA00023015"/>
    </source>
</evidence>
<sequence length="840" mass="90642">MDKSSEKVTADTSEMQSTPAEGKPADVNQASTQQPEMPAADQAIGTRSEHDVQESSEKQSEPSPLAADQAVESEKPAVDTESTPAPATATDSASTAGDAHQVDPVLAESVSAKPEASEEKIFETSAEKMDTPMVSTPIPPQDSNIQAGLSRDSRRSRSESTGGSSVKSGGSSASALPENVPRVGGVRCYWAFLKPRYPDPADPKSKFELEFIHLDPVLGAHMRSQSLSMLGRGVIDFIHPEEREQARRDLFSSIQVDNLEGSVTRVRFARLSRIRTILGCPPEEDDIPDDAHKFVEDKDYLALDLSIHWACTGLILAFFHAIKDKDASQNNDITKRHEEWSNYCGTAAISEEDIESIWRDVSNNIPRPSHTGPAPPPERVFIVHTTEESAVRPNQVIFAWPPPRIKSGEENKEALTMGEAANALTVSSPKLDENGREIPRMDGSYWADDYAELMKHVELENKTGKEDAWGTFGKTSCTSRFQGGHLMTNEGLWRKIESIFIPYGNITFASYQTTQALPLNTANDLGVPTALMPGDAPTGGDSQQYYDVLDANNASWPQPMAGHVGQSAMTLDGQVQTYPPEWEQDNSNGGASLPPLTGSSMQFYGQNGYPQEYSHVPTQSFPMQSLAQAADMQYHQPQGVSWPDPTGNQSSARGTKRKQSDVAGIDKFVVPYQTPSDRISGSPHGLLANDLPEGTTSVPAGRGRKITTVKKGEDGQTIVKVTVAVPPPEGVESCVQCGTRESPEWRKSESGVKNLCNACGLKLARLQAKREGRQKPRKKKPAPGAAPASGSPAAGAGPLSASSSMMSQPGQPMHGMMPPAGAQYGGDPNMTLNSLNSWPQ</sequence>
<dbReference type="PROSITE" id="PS00344">
    <property type="entry name" value="GATA_ZN_FINGER_1"/>
    <property type="match status" value="1"/>
</dbReference>